<name>A0ABP0QSW7_9DINO</name>
<evidence type="ECO:0000256" key="3">
    <source>
        <dbReference type="ARBA" id="ARBA00022989"/>
    </source>
</evidence>
<evidence type="ECO:0000256" key="5">
    <source>
        <dbReference type="RuleBase" id="RU079119"/>
    </source>
</evidence>
<dbReference type="Proteomes" id="UP001642484">
    <property type="component" value="Unassembled WGS sequence"/>
</dbReference>
<comment type="subcellular location">
    <subcellularLocation>
        <location evidence="1">Membrane</location>
        <topology evidence="1">Multi-pass membrane protein</topology>
    </subcellularLocation>
</comment>
<keyword evidence="3" id="KW-1133">Transmembrane helix</keyword>
<keyword evidence="5" id="KW-0808">Transferase</keyword>
<evidence type="ECO:0000259" key="6">
    <source>
        <dbReference type="Pfam" id="PF01529"/>
    </source>
</evidence>
<dbReference type="InterPro" id="IPR001594">
    <property type="entry name" value="Palmitoyltrfase_DHHC"/>
</dbReference>
<feature type="non-terminal residue" evidence="7">
    <location>
        <position position="1"/>
    </location>
</feature>
<keyword evidence="2" id="KW-0812">Transmembrane</keyword>
<reference evidence="7 8" key="1">
    <citation type="submission" date="2024-02" db="EMBL/GenBank/DDBJ databases">
        <authorList>
            <person name="Chen Y."/>
            <person name="Shah S."/>
            <person name="Dougan E. K."/>
            <person name="Thang M."/>
            <person name="Chan C."/>
        </authorList>
    </citation>
    <scope>NUCLEOTIDE SEQUENCE [LARGE SCALE GENOMIC DNA]</scope>
</reference>
<accession>A0ABP0QSW7</accession>
<sequence length="261" mass="29255">GVVRRSRSNALPIPPPVQEALQVGQSIEGLQNIKEGEDMYCVRCCVWRRHGDSSKPIWQSSKISWMASFCCDDGMSNFHHCSTCQRCVANFDHHCGVFGRCIAGRGFGGNMGGCLSPVLDLYSEKVSPSYKSDGNLNRKRQQIFKFSCFDSSVFAEKGVVDVWSVEKIIPSTNSPILRSMFCADALSLNGAHCSKDTTEQRDAWPPKCTDSIYFIFEKRTRVLSLSTKNNCASIGPRERGRNQQIKRNTLYYCLGALRQQL</sequence>
<comment type="catalytic activity">
    <reaction evidence="5">
        <text>L-cysteinyl-[protein] + hexadecanoyl-CoA = S-hexadecanoyl-L-cysteinyl-[protein] + CoA</text>
        <dbReference type="Rhea" id="RHEA:36683"/>
        <dbReference type="Rhea" id="RHEA-COMP:10131"/>
        <dbReference type="Rhea" id="RHEA-COMP:11032"/>
        <dbReference type="ChEBI" id="CHEBI:29950"/>
        <dbReference type="ChEBI" id="CHEBI:57287"/>
        <dbReference type="ChEBI" id="CHEBI:57379"/>
        <dbReference type="ChEBI" id="CHEBI:74151"/>
        <dbReference type="EC" id="2.3.1.225"/>
    </reaction>
</comment>
<dbReference type="Pfam" id="PF01529">
    <property type="entry name" value="DHHC"/>
    <property type="match status" value="1"/>
</dbReference>
<dbReference type="EC" id="2.3.1.225" evidence="5"/>
<comment type="caution">
    <text evidence="7">The sequence shown here is derived from an EMBL/GenBank/DDBJ whole genome shotgun (WGS) entry which is preliminary data.</text>
</comment>
<evidence type="ECO:0000256" key="2">
    <source>
        <dbReference type="ARBA" id="ARBA00022692"/>
    </source>
</evidence>
<keyword evidence="4" id="KW-0472">Membrane</keyword>
<protein>
    <recommendedName>
        <fullName evidence="5">Palmitoyltransferase</fullName>
        <ecNumber evidence="5">2.3.1.225</ecNumber>
    </recommendedName>
</protein>
<dbReference type="EMBL" id="CAXAMN010024951">
    <property type="protein sequence ID" value="CAK9091362.1"/>
    <property type="molecule type" value="Genomic_DNA"/>
</dbReference>
<evidence type="ECO:0000256" key="1">
    <source>
        <dbReference type="ARBA" id="ARBA00004141"/>
    </source>
</evidence>
<evidence type="ECO:0000256" key="4">
    <source>
        <dbReference type="ARBA" id="ARBA00023136"/>
    </source>
</evidence>
<keyword evidence="8" id="KW-1185">Reference proteome</keyword>
<organism evidence="7 8">
    <name type="scientific">Durusdinium trenchii</name>
    <dbReference type="NCBI Taxonomy" id="1381693"/>
    <lineage>
        <taxon>Eukaryota</taxon>
        <taxon>Sar</taxon>
        <taxon>Alveolata</taxon>
        <taxon>Dinophyceae</taxon>
        <taxon>Suessiales</taxon>
        <taxon>Symbiodiniaceae</taxon>
        <taxon>Durusdinium</taxon>
    </lineage>
</organism>
<evidence type="ECO:0000313" key="8">
    <source>
        <dbReference type="Proteomes" id="UP001642484"/>
    </source>
</evidence>
<dbReference type="PROSITE" id="PS50216">
    <property type="entry name" value="DHHC"/>
    <property type="match status" value="1"/>
</dbReference>
<keyword evidence="5" id="KW-0012">Acyltransferase</keyword>
<comment type="domain">
    <text evidence="5">The DHHC domain is required for palmitoyltransferase activity.</text>
</comment>
<evidence type="ECO:0000313" key="7">
    <source>
        <dbReference type="EMBL" id="CAK9091362.1"/>
    </source>
</evidence>
<comment type="similarity">
    <text evidence="5">Belongs to the DHHC palmitoyltransferase family.</text>
</comment>
<feature type="domain" description="Palmitoyltransferase DHHC" evidence="6">
    <location>
        <begin position="69"/>
        <end position="104"/>
    </location>
</feature>
<gene>
    <name evidence="7" type="ORF">CCMP2556_LOCUS43819</name>
</gene>
<proteinExistence type="inferred from homology"/>